<feature type="chain" id="PRO_5036207781" description="Protein unzipped" evidence="2">
    <location>
        <begin position="19"/>
        <end position="482"/>
    </location>
</feature>
<evidence type="ECO:0008006" key="5">
    <source>
        <dbReference type="Google" id="ProtNLM"/>
    </source>
</evidence>
<feature type="signal peptide" evidence="2">
    <location>
        <begin position="1"/>
        <end position="18"/>
    </location>
</feature>
<evidence type="ECO:0000256" key="2">
    <source>
        <dbReference type="SAM" id="SignalP"/>
    </source>
</evidence>
<dbReference type="EnsemblMetazoa" id="XM_001603538">
    <property type="protein sequence ID" value="XP_001603588"/>
    <property type="gene ID" value="LOC100119884"/>
</dbReference>
<dbReference type="EnsemblMetazoa" id="XM_032597641">
    <property type="protein sequence ID" value="XP_032453532"/>
    <property type="gene ID" value="LOC100119884"/>
</dbReference>
<organism evidence="3 4">
    <name type="scientific">Nasonia vitripennis</name>
    <name type="common">Parasitic wasp</name>
    <dbReference type="NCBI Taxonomy" id="7425"/>
    <lineage>
        <taxon>Eukaryota</taxon>
        <taxon>Metazoa</taxon>
        <taxon>Ecdysozoa</taxon>
        <taxon>Arthropoda</taxon>
        <taxon>Hexapoda</taxon>
        <taxon>Insecta</taxon>
        <taxon>Pterygota</taxon>
        <taxon>Neoptera</taxon>
        <taxon>Endopterygota</taxon>
        <taxon>Hymenoptera</taxon>
        <taxon>Apocrita</taxon>
        <taxon>Proctotrupomorpha</taxon>
        <taxon>Chalcidoidea</taxon>
        <taxon>Pteromalidae</taxon>
        <taxon>Pteromalinae</taxon>
        <taxon>Nasonia</taxon>
    </lineage>
</organism>
<evidence type="ECO:0000256" key="1">
    <source>
        <dbReference type="SAM" id="MobiDB-lite"/>
    </source>
</evidence>
<keyword evidence="4" id="KW-1185">Reference proteome</keyword>
<dbReference type="KEGG" id="nvi:100119884"/>
<dbReference type="PANTHER" id="PTHR31649:SF11">
    <property type="entry name" value="PROTEIN UNZIPPED"/>
    <property type="match status" value="1"/>
</dbReference>
<name>A0A7M7QVR6_NASVI</name>
<evidence type="ECO:0000313" key="4">
    <source>
        <dbReference type="Proteomes" id="UP000002358"/>
    </source>
</evidence>
<feature type="compositionally biased region" description="Low complexity" evidence="1">
    <location>
        <begin position="384"/>
        <end position="408"/>
    </location>
</feature>
<dbReference type="AlphaFoldDB" id="A0A7M7QVR6"/>
<dbReference type="Proteomes" id="UP000002358">
    <property type="component" value="Chromosome 2"/>
</dbReference>
<feature type="region of interest" description="Disordered" evidence="1">
    <location>
        <begin position="379"/>
        <end position="411"/>
    </location>
</feature>
<dbReference type="OrthoDB" id="428159at2759"/>
<dbReference type="RefSeq" id="XP_001603588.2">
    <property type="nucleotide sequence ID" value="XM_001603538.6"/>
</dbReference>
<dbReference type="EnsemblMetazoa" id="XM_032597642">
    <property type="protein sequence ID" value="XP_032453533"/>
    <property type="gene ID" value="LOC100119884"/>
</dbReference>
<dbReference type="RefSeq" id="XP_032453532.1">
    <property type="nucleotide sequence ID" value="XM_032597641.1"/>
</dbReference>
<accession>A0A7M7QVR6</accession>
<dbReference type="InterPro" id="IPR006616">
    <property type="entry name" value="DM9_repeat"/>
</dbReference>
<proteinExistence type="predicted"/>
<evidence type="ECO:0000313" key="3">
    <source>
        <dbReference type="EnsemblMetazoa" id="XP_032453532"/>
    </source>
</evidence>
<dbReference type="PANTHER" id="PTHR31649">
    <property type="entry name" value="AGAP009604-PA"/>
    <property type="match status" value="1"/>
</dbReference>
<dbReference type="FunCoup" id="A0A7M7QVR6">
    <property type="interactions" value="143"/>
</dbReference>
<dbReference type="RefSeq" id="XP_032453533.1">
    <property type="nucleotide sequence ID" value="XM_032597642.1"/>
</dbReference>
<sequence length="482" mass="52686">MKLLALCLSSALLLLVGAQTSVHILSKYGNGQLITSSILAWIPHTQYSASKTLVIGGFEVVSGSAAESSEPRDKQGRPIFVCRAMHNGNWVAGGQKQGDKHCNVSLTGSVGSYERYQLLENVDKAARINWENWTKLYQTPVGAVATSKFFVARHAVHMGKSENGQDLLHNYIGTLDSQDSLGAIYYVKEDGTEGTADNGQVLVETEPIMYELNAVKLNQQRKVLAKREERILGQATIKNEASSPGMMAEAFSYSYLYTLYWGQGHAMIKGLNTTVSLLNKTRLNDVDWGIPIKENRTNVHTVEIYLEPGTAVNVTLRGYYTDAELPYSGKLHSHYKDGVMLNTRTISDVRHEATLTDIAPEFGPIYFLGNDSLVPTTVPPPTTEPTTTPASTTLRLTTMPPTRQQQPTDRFDINDSTAEEQQYSKESAALDENAILAKHGMQGDDGGPLSLKDKDAGHSAAGPRSALLATTALFALLLHRVT</sequence>
<keyword evidence="2" id="KW-0732">Signal</keyword>
<dbReference type="InParanoid" id="A0A7M7QVR6"/>
<feature type="region of interest" description="Disordered" evidence="1">
    <location>
        <begin position="439"/>
        <end position="462"/>
    </location>
</feature>
<dbReference type="GeneID" id="100119884"/>
<protein>
    <recommendedName>
        <fullName evidence="5">Protein unzipped</fullName>
    </recommendedName>
</protein>
<reference evidence="3" key="1">
    <citation type="submission" date="2021-01" db="UniProtKB">
        <authorList>
            <consortium name="EnsemblMetazoa"/>
        </authorList>
    </citation>
    <scope>IDENTIFICATION</scope>
</reference>
<dbReference type="Pfam" id="PF11901">
    <property type="entry name" value="DM9"/>
    <property type="match status" value="1"/>
</dbReference>